<dbReference type="Gene3D" id="3.90.180.10">
    <property type="entry name" value="Medium-chain alcohol dehydrogenases, catalytic domain"/>
    <property type="match status" value="2"/>
</dbReference>
<keyword evidence="2" id="KW-1185">Reference proteome</keyword>
<dbReference type="InterPro" id="IPR036291">
    <property type="entry name" value="NAD(P)-bd_dom_sf"/>
</dbReference>
<sequence>MMHAAQVQQWGEAPKYIEVPTPSAPTSEDTIQVKVLAAGLHRIVRSRASGEHYSVKNLPHTPGIDCVGVTRDGQQMHCSISAEAHGGTFREYVNVPKKNSSPLPEGADPIQAAALVNPGMSCWMALRNRCQNLPSDFSILIMGATSLSGTMAAQLARFLGAGKVIGCARNEKALKAVPGLDESVTLLDPVEKTDFSSLGRVDVVLDYIYGAPAVHLLKSLEPKGTVQYVHVGSLAGLEMSLPGSVLRSKDLVIRGSGLGSFSVNDFTKELGPLVKACARIEKQKIKICKLSDVEKMWNEEGERVVFVP</sequence>
<dbReference type="Proteomes" id="UP001590951">
    <property type="component" value="Unassembled WGS sequence"/>
</dbReference>
<dbReference type="PANTHER" id="PTHR43677">
    <property type="entry name" value="SHORT-CHAIN DEHYDROGENASE/REDUCTASE"/>
    <property type="match status" value="1"/>
</dbReference>
<dbReference type="PANTHER" id="PTHR43677:SF11">
    <property type="entry name" value="ZINC-CONTAINING ALCOHOL DEHYDROGENASE"/>
    <property type="match status" value="1"/>
</dbReference>
<dbReference type="Gene3D" id="3.40.50.720">
    <property type="entry name" value="NAD(P)-binding Rossmann-like Domain"/>
    <property type="match status" value="1"/>
</dbReference>
<dbReference type="SUPFAM" id="SSF50129">
    <property type="entry name" value="GroES-like"/>
    <property type="match status" value="1"/>
</dbReference>
<organism evidence="1 2">
    <name type="scientific">Lepraria finkii</name>
    <dbReference type="NCBI Taxonomy" id="1340010"/>
    <lineage>
        <taxon>Eukaryota</taxon>
        <taxon>Fungi</taxon>
        <taxon>Dikarya</taxon>
        <taxon>Ascomycota</taxon>
        <taxon>Pezizomycotina</taxon>
        <taxon>Lecanoromycetes</taxon>
        <taxon>OSLEUM clade</taxon>
        <taxon>Lecanoromycetidae</taxon>
        <taxon>Lecanorales</taxon>
        <taxon>Lecanorineae</taxon>
        <taxon>Stereocaulaceae</taxon>
        <taxon>Lepraria</taxon>
    </lineage>
</organism>
<reference evidence="1 2" key="1">
    <citation type="submission" date="2024-09" db="EMBL/GenBank/DDBJ databases">
        <title>Rethinking Asexuality: The Enigmatic Case of Functional Sexual Genes in Lepraria (Stereocaulaceae).</title>
        <authorList>
            <person name="Doellman M."/>
            <person name="Sun Y."/>
            <person name="Barcenas-Pena A."/>
            <person name="Lumbsch H.T."/>
            <person name="Grewe F."/>
        </authorList>
    </citation>
    <scope>NUCLEOTIDE SEQUENCE [LARGE SCALE GENOMIC DNA]</scope>
    <source>
        <strain evidence="1 2">Grewe 0041</strain>
    </source>
</reference>
<proteinExistence type="predicted"/>
<evidence type="ECO:0000313" key="2">
    <source>
        <dbReference type="Proteomes" id="UP001590951"/>
    </source>
</evidence>
<dbReference type="InterPro" id="IPR051397">
    <property type="entry name" value="Zn-ADH-like_protein"/>
</dbReference>
<name>A0ABR4B771_9LECA</name>
<dbReference type="InterPro" id="IPR011032">
    <property type="entry name" value="GroES-like_sf"/>
</dbReference>
<evidence type="ECO:0008006" key="3">
    <source>
        <dbReference type="Google" id="ProtNLM"/>
    </source>
</evidence>
<protein>
    <recommendedName>
        <fullName evidence="3">Quinone oxidoreductase</fullName>
    </recommendedName>
</protein>
<dbReference type="EMBL" id="JBHFEH010000019">
    <property type="protein sequence ID" value="KAL2053714.1"/>
    <property type="molecule type" value="Genomic_DNA"/>
</dbReference>
<gene>
    <name evidence="1" type="ORF">ABVK25_006018</name>
</gene>
<comment type="caution">
    <text evidence="1">The sequence shown here is derived from an EMBL/GenBank/DDBJ whole genome shotgun (WGS) entry which is preliminary data.</text>
</comment>
<evidence type="ECO:0000313" key="1">
    <source>
        <dbReference type="EMBL" id="KAL2053714.1"/>
    </source>
</evidence>
<dbReference type="SUPFAM" id="SSF51735">
    <property type="entry name" value="NAD(P)-binding Rossmann-fold domains"/>
    <property type="match status" value="1"/>
</dbReference>
<accession>A0ABR4B771</accession>